<comment type="similarity">
    <text evidence="1 9">Belongs to the peptidase M3 family.</text>
</comment>
<dbReference type="SUPFAM" id="SSF55486">
    <property type="entry name" value="Metalloproteases ('zincins'), catalytic domain"/>
    <property type="match status" value="1"/>
</dbReference>
<dbReference type="CDD" id="cd06456">
    <property type="entry name" value="M3A_DCP"/>
    <property type="match status" value="1"/>
</dbReference>
<evidence type="ECO:0000256" key="7">
    <source>
        <dbReference type="ARBA" id="ARBA00024603"/>
    </source>
</evidence>
<keyword evidence="5 9" id="KW-0862">Zinc</keyword>
<dbReference type="InterPro" id="IPR024077">
    <property type="entry name" value="Neurolysin/TOP_dom2"/>
</dbReference>
<sequence length="678" mass="75757">MSLTLNWHLPDFSRIDIARIVPELEARLADNRARIDALSAQTAPDFDALMGAWEDIEEQSGRWFQPISHLHNVRDQPELREAYGEAIELLTDYGTWVGQHAGLCAKVKALQASPDFPGLNAAAQKLVADALRDFRLSGVDLPPDQRERYKTIANQLARLSTEFEQAVLDATEAWSLDVPEGDTRLLGLPPSALAQFKDAAEQAGVTGYRISLKAPSYLAVLTYAEDRGLRETLYAAYQTRASDQGPNAGTFDNTARIHEVMRLRQESAQLLGFETSAHESLAGKMAVNPAQVLAFLQTLAEDARPQAQRDLDELNQFAREHLNLESLAPWDIAFVSEKLKQAKHQISDEDLKPYFPVDPVLAGMFGLVERLFGIRIRERQGVDRWHPDVRFFELVDAHDDAFAGFYLDLFARTGKRGGAWMDVCTSRRLDGTLVQVPVAFLTCNAPPPTRELPSLLTHDDVVTLFHEFGHGLHHMLTEVGYPSLAGIEGVEWDAVELPSQFLENFAWDPNVLRALGRHWEHGDALPEDLIQKLLATRHDQAGMFLVRQLEFALFDFRLHLEYQPGLDLQALIQSIRNQVAVVQPPAWQRFAHSFTHIFSGGYAAGYYSYLWAQVLSADAFEQFRAVGGIDPALGRRFREAVLAVGGSRPAAESVRAFLGRDPDPKALLRSYGIATRAH</sequence>
<dbReference type="GO" id="GO:0004222">
    <property type="term" value="F:metalloendopeptidase activity"/>
    <property type="evidence" value="ECO:0007669"/>
    <property type="project" value="UniProtKB-EC"/>
</dbReference>
<protein>
    <recommendedName>
        <fullName evidence="8">oligopeptidase A</fullName>
        <ecNumber evidence="8">3.4.24.70</ecNumber>
    </recommendedName>
</protein>
<gene>
    <name evidence="12" type="ORF">C7S18_16710</name>
</gene>
<dbReference type="Pfam" id="PF19310">
    <property type="entry name" value="TOP_N"/>
    <property type="match status" value="1"/>
</dbReference>
<evidence type="ECO:0000259" key="11">
    <source>
        <dbReference type="Pfam" id="PF19310"/>
    </source>
</evidence>
<dbReference type="InterPro" id="IPR024079">
    <property type="entry name" value="MetalloPept_cat_dom_sf"/>
</dbReference>
<dbReference type="Proteomes" id="UP000241074">
    <property type="component" value="Chromosome"/>
</dbReference>
<dbReference type="PANTHER" id="PTHR11804:SF84">
    <property type="entry name" value="SACCHAROLYSIN"/>
    <property type="match status" value="1"/>
</dbReference>
<accession>A0A2P1PV61</accession>
<dbReference type="InterPro" id="IPR034005">
    <property type="entry name" value="M3A_DCP"/>
</dbReference>
<dbReference type="InterPro" id="IPR001567">
    <property type="entry name" value="Pept_M3A_M3B_dom"/>
</dbReference>
<dbReference type="RefSeq" id="WP_106892648.1">
    <property type="nucleotide sequence ID" value="NZ_CP027860.1"/>
</dbReference>
<dbReference type="GO" id="GO:0006508">
    <property type="term" value="P:proteolysis"/>
    <property type="evidence" value="ECO:0007669"/>
    <property type="project" value="UniProtKB-KW"/>
</dbReference>
<dbReference type="Gene3D" id="3.40.390.10">
    <property type="entry name" value="Collagenase (Catalytic Domain)"/>
    <property type="match status" value="1"/>
</dbReference>
<dbReference type="FunFam" id="3.40.390.10:FF:000009">
    <property type="entry name" value="Oligopeptidase A"/>
    <property type="match status" value="1"/>
</dbReference>
<evidence type="ECO:0000259" key="10">
    <source>
        <dbReference type="Pfam" id="PF01432"/>
    </source>
</evidence>
<dbReference type="GO" id="GO:0006518">
    <property type="term" value="P:peptide metabolic process"/>
    <property type="evidence" value="ECO:0007669"/>
    <property type="project" value="TreeGrafter"/>
</dbReference>
<dbReference type="EC" id="3.4.24.70" evidence="8"/>
<proteinExistence type="inferred from homology"/>
<dbReference type="OrthoDB" id="9773538at2"/>
<dbReference type="AlphaFoldDB" id="A0A2P1PV61"/>
<evidence type="ECO:0000256" key="6">
    <source>
        <dbReference type="ARBA" id="ARBA00023049"/>
    </source>
</evidence>
<comment type="cofactor">
    <cofactor evidence="9">
        <name>Zn(2+)</name>
        <dbReference type="ChEBI" id="CHEBI:29105"/>
    </cofactor>
    <text evidence="9">Binds 1 zinc ion.</text>
</comment>
<dbReference type="GO" id="GO:0005829">
    <property type="term" value="C:cytosol"/>
    <property type="evidence" value="ECO:0007669"/>
    <property type="project" value="UniProtKB-ARBA"/>
</dbReference>
<dbReference type="Gene3D" id="1.10.1370.10">
    <property type="entry name" value="Neurolysin, domain 3"/>
    <property type="match status" value="1"/>
</dbReference>
<evidence type="ECO:0000256" key="9">
    <source>
        <dbReference type="RuleBase" id="RU003435"/>
    </source>
</evidence>
<dbReference type="KEGG" id="xba:C7S18_16710"/>
<comment type="catalytic activity">
    <reaction evidence="7">
        <text>Hydrolysis of oligopeptides, with broad specificity. Gly or Ala commonly occur as P1 or P1' residues, but more distant residues are also important, as is shown by the fact that Z-Gly-Pro-Gly-|-Gly-Pro-Ala is cleaved, but not Z-(Gly)(5).</text>
        <dbReference type="EC" id="3.4.24.70"/>
    </reaction>
</comment>
<evidence type="ECO:0000313" key="13">
    <source>
        <dbReference type="Proteomes" id="UP000241074"/>
    </source>
</evidence>
<dbReference type="EMBL" id="CP027860">
    <property type="protein sequence ID" value="AVP98728.1"/>
    <property type="molecule type" value="Genomic_DNA"/>
</dbReference>
<organism evidence="12 13">
    <name type="scientific">Ahniella affigens</name>
    <dbReference type="NCBI Taxonomy" id="2021234"/>
    <lineage>
        <taxon>Bacteria</taxon>
        <taxon>Pseudomonadati</taxon>
        <taxon>Pseudomonadota</taxon>
        <taxon>Gammaproteobacteria</taxon>
        <taxon>Lysobacterales</taxon>
        <taxon>Rhodanobacteraceae</taxon>
        <taxon>Ahniella</taxon>
    </lineage>
</organism>
<keyword evidence="6 9" id="KW-0482">Metalloprotease</keyword>
<evidence type="ECO:0000256" key="4">
    <source>
        <dbReference type="ARBA" id="ARBA00022801"/>
    </source>
</evidence>
<dbReference type="PANTHER" id="PTHR11804">
    <property type="entry name" value="PROTEASE M3 THIMET OLIGOPEPTIDASE-RELATED"/>
    <property type="match status" value="1"/>
</dbReference>
<evidence type="ECO:0000256" key="8">
    <source>
        <dbReference type="ARBA" id="ARBA00026100"/>
    </source>
</evidence>
<dbReference type="InterPro" id="IPR045090">
    <property type="entry name" value="Pept_M3A_M3B"/>
</dbReference>
<evidence type="ECO:0000256" key="1">
    <source>
        <dbReference type="ARBA" id="ARBA00006040"/>
    </source>
</evidence>
<keyword evidence="13" id="KW-1185">Reference proteome</keyword>
<feature type="domain" description="Oligopeptidase A N-terminal" evidence="11">
    <location>
        <begin position="28"/>
        <end position="146"/>
    </location>
</feature>
<evidence type="ECO:0000256" key="2">
    <source>
        <dbReference type="ARBA" id="ARBA00022670"/>
    </source>
</evidence>
<dbReference type="GO" id="GO:0046872">
    <property type="term" value="F:metal ion binding"/>
    <property type="evidence" value="ECO:0007669"/>
    <property type="project" value="UniProtKB-UniRule"/>
</dbReference>
<reference evidence="12 13" key="1">
    <citation type="submission" date="2018-03" db="EMBL/GenBank/DDBJ databases">
        <title>Ahniella affigens gen. nov., sp. nov., a gammaproteobacterium isolated from sandy soil near a stream.</title>
        <authorList>
            <person name="Ko Y."/>
            <person name="Kim J.-H."/>
        </authorList>
    </citation>
    <scope>NUCLEOTIDE SEQUENCE [LARGE SCALE GENOMIC DNA]</scope>
    <source>
        <strain evidence="12 13">D13</strain>
    </source>
</reference>
<keyword evidence="3 9" id="KW-0479">Metal-binding</keyword>
<name>A0A2P1PV61_9GAMM</name>
<keyword evidence="4 9" id="KW-0378">Hydrolase</keyword>
<dbReference type="InterPro" id="IPR045666">
    <property type="entry name" value="OpdA_N"/>
</dbReference>
<reference evidence="12 13" key="2">
    <citation type="submission" date="2018-03" db="EMBL/GenBank/DDBJ databases">
        <authorList>
            <person name="Keele B.F."/>
        </authorList>
    </citation>
    <scope>NUCLEOTIDE SEQUENCE [LARGE SCALE GENOMIC DNA]</scope>
    <source>
        <strain evidence="12 13">D13</strain>
    </source>
</reference>
<evidence type="ECO:0000313" key="12">
    <source>
        <dbReference type="EMBL" id="AVP98728.1"/>
    </source>
</evidence>
<dbReference type="Pfam" id="PF01432">
    <property type="entry name" value="Peptidase_M3"/>
    <property type="match status" value="1"/>
</dbReference>
<evidence type="ECO:0000256" key="3">
    <source>
        <dbReference type="ARBA" id="ARBA00022723"/>
    </source>
</evidence>
<evidence type="ECO:0000256" key="5">
    <source>
        <dbReference type="ARBA" id="ARBA00022833"/>
    </source>
</evidence>
<feature type="domain" description="Peptidase M3A/M3B catalytic" evidence="10">
    <location>
        <begin position="220"/>
        <end position="672"/>
    </location>
</feature>
<keyword evidence="2 9" id="KW-0645">Protease</keyword>